<dbReference type="Proteomes" id="UP001057455">
    <property type="component" value="Unassembled WGS sequence"/>
</dbReference>
<dbReference type="InterPro" id="IPR021150">
    <property type="entry name" value="Ubiq_cyt_c_chap"/>
</dbReference>
<sequence length="159" mass="18821">MNPMKKVQPFGVLALCRGQCPRHLKSFGFEANDETAQLLLGIVHIWLLHHRMHRERMDTEKLLLWEYLWVHMRHILCAQEIHELQFRGNLEEMQHKTLGFCLALDESVGDYQQTGDPKLLKKMLLIYFYEKDETMMQSPQLDLLTKYILSQVGVNRHFG</sequence>
<evidence type="ECO:0000313" key="2">
    <source>
        <dbReference type="EMBL" id="GFE53478.1"/>
    </source>
</evidence>
<name>A0A9W5TB42_BABOV</name>
<proteinExistence type="predicted"/>
<accession>A0A9W5TB42</accession>
<reference evidence="2" key="1">
    <citation type="submission" date="2019-12" db="EMBL/GenBank/DDBJ databases">
        <title>Genome sequence of Babesia ovis.</title>
        <authorList>
            <person name="Yamagishi J."/>
            <person name="Sevinc F."/>
            <person name="Xuan X."/>
        </authorList>
    </citation>
    <scope>NUCLEOTIDE SEQUENCE</scope>
    <source>
        <strain evidence="2">Selcuk</strain>
    </source>
</reference>
<protein>
    <submittedName>
        <fullName evidence="2">Ubiquinol-cytochrome c related protein, putative</fullName>
    </submittedName>
</protein>
<dbReference type="EMBL" id="BLIY01000006">
    <property type="protein sequence ID" value="GFE53478.1"/>
    <property type="molecule type" value="Genomic_DNA"/>
</dbReference>
<dbReference type="Pfam" id="PF03981">
    <property type="entry name" value="Ubiq_cyt_C_chap"/>
    <property type="match status" value="1"/>
</dbReference>
<comment type="caution">
    <text evidence="2">The sequence shown here is derived from an EMBL/GenBank/DDBJ whole genome shotgun (WGS) entry which is preliminary data.</text>
</comment>
<keyword evidence="3" id="KW-1185">Reference proteome</keyword>
<evidence type="ECO:0000313" key="3">
    <source>
        <dbReference type="Proteomes" id="UP001057455"/>
    </source>
</evidence>
<evidence type="ECO:0000259" key="1">
    <source>
        <dbReference type="Pfam" id="PF03981"/>
    </source>
</evidence>
<dbReference type="OrthoDB" id="367213at2759"/>
<gene>
    <name evidence="2" type="ORF">BaOVIS_008820</name>
</gene>
<feature type="domain" description="Ubiquinol-cytochrome c chaperone" evidence="1">
    <location>
        <begin position="42"/>
        <end position="152"/>
    </location>
</feature>
<organism evidence="2 3">
    <name type="scientific">Babesia ovis</name>
    <dbReference type="NCBI Taxonomy" id="5869"/>
    <lineage>
        <taxon>Eukaryota</taxon>
        <taxon>Sar</taxon>
        <taxon>Alveolata</taxon>
        <taxon>Apicomplexa</taxon>
        <taxon>Aconoidasida</taxon>
        <taxon>Piroplasmida</taxon>
        <taxon>Babesiidae</taxon>
        <taxon>Babesia</taxon>
    </lineage>
</organism>
<dbReference type="AlphaFoldDB" id="A0A9W5TB42"/>